<dbReference type="SUPFAM" id="SSF52833">
    <property type="entry name" value="Thioredoxin-like"/>
    <property type="match status" value="1"/>
</dbReference>
<dbReference type="InterPro" id="IPR045108">
    <property type="entry name" value="TXNDC17-like"/>
</dbReference>
<comment type="similarity">
    <text evidence="1">Belongs to the thioredoxin family.</text>
</comment>
<dbReference type="Proteomes" id="UP001164286">
    <property type="component" value="Unassembled WGS sequence"/>
</dbReference>
<dbReference type="RefSeq" id="XP_052948557.1">
    <property type="nucleotide sequence ID" value="XM_053091712.1"/>
</dbReference>
<accession>A0AA38HEJ4</accession>
<evidence type="ECO:0000313" key="3">
    <source>
        <dbReference type="EMBL" id="KAI9638780.1"/>
    </source>
</evidence>
<protein>
    <recommendedName>
        <fullName evidence="2">Thioredoxin domain-containing protein</fullName>
    </recommendedName>
</protein>
<dbReference type="GO" id="GO:0047134">
    <property type="term" value="F:protein-disulfide reductase [NAD(P)H] activity"/>
    <property type="evidence" value="ECO:0007669"/>
    <property type="project" value="InterPro"/>
</dbReference>
<dbReference type="InterPro" id="IPR036249">
    <property type="entry name" value="Thioredoxin-like_sf"/>
</dbReference>
<dbReference type="FunFam" id="3.40.30.10:FF:000304">
    <property type="entry name" value="Unplaced genomic scaffold supercont1.12, whole genome shotgun sequence"/>
    <property type="match status" value="1"/>
</dbReference>
<dbReference type="GO" id="GO:0005829">
    <property type="term" value="C:cytosol"/>
    <property type="evidence" value="ECO:0007669"/>
    <property type="project" value="TreeGrafter"/>
</dbReference>
<comment type="caution">
    <text evidence="3">The sequence shown here is derived from an EMBL/GenBank/DDBJ whole genome shotgun (WGS) entry which is preliminary data.</text>
</comment>
<evidence type="ECO:0000256" key="1">
    <source>
        <dbReference type="ARBA" id="ARBA00008987"/>
    </source>
</evidence>
<keyword evidence="4" id="KW-1185">Reference proteome</keyword>
<evidence type="ECO:0000259" key="2">
    <source>
        <dbReference type="Pfam" id="PF06110"/>
    </source>
</evidence>
<dbReference type="InterPro" id="IPR010357">
    <property type="entry name" value="TXNDC17_dom"/>
</dbReference>
<gene>
    <name evidence="3" type="ORF">MKK02DRAFT_41807</name>
</gene>
<dbReference type="AlphaFoldDB" id="A0AA38HEJ4"/>
<dbReference type="Pfam" id="PF06110">
    <property type="entry name" value="TXD17-like_Trx"/>
    <property type="match status" value="1"/>
</dbReference>
<proteinExistence type="inferred from homology"/>
<evidence type="ECO:0000313" key="4">
    <source>
        <dbReference type="Proteomes" id="UP001164286"/>
    </source>
</evidence>
<dbReference type="EMBL" id="JAKWFO010000002">
    <property type="protein sequence ID" value="KAI9638780.1"/>
    <property type="molecule type" value="Genomic_DNA"/>
</dbReference>
<name>A0AA38HEJ4_9TREE</name>
<organism evidence="3 4">
    <name type="scientific">Dioszegia hungarica</name>
    <dbReference type="NCBI Taxonomy" id="4972"/>
    <lineage>
        <taxon>Eukaryota</taxon>
        <taxon>Fungi</taxon>
        <taxon>Dikarya</taxon>
        <taxon>Basidiomycota</taxon>
        <taxon>Agaricomycotina</taxon>
        <taxon>Tremellomycetes</taxon>
        <taxon>Tremellales</taxon>
        <taxon>Bulleribasidiaceae</taxon>
        <taxon>Dioszegia</taxon>
    </lineage>
</organism>
<feature type="domain" description="Thioredoxin" evidence="2">
    <location>
        <begin position="39"/>
        <end position="125"/>
    </location>
</feature>
<dbReference type="PANTHER" id="PTHR12452:SF0">
    <property type="entry name" value="THIOREDOXIN DOMAIN-CONTAINING PROTEIN 17"/>
    <property type="match status" value="1"/>
</dbReference>
<dbReference type="GeneID" id="77730917"/>
<dbReference type="PANTHER" id="PTHR12452">
    <property type="entry name" value="42-9-9 PROTEIN-RELATED"/>
    <property type="match status" value="1"/>
</dbReference>
<dbReference type="Gene3D" id="3.40.30.10">
    <property type="entry name" value="Glutaredoxin"/>
    <property type="match status" value="1"/>
</dbReference>
<sequence>MPIDYTPYPHVLNQLGGPTAPKYTYLIFYSSIVDGPNGQPKQMWCPDCRDVEGIVKATFGGAKQPKAVIWWVGEKAESRWRTPTNHARSHWNVQSVPTILRLEEGKETARLVEGEILDQDRLAEFVKTE</sequence>
<reference evidence="3" key="1">
    <citation type="journal article" date="2022" name="G3 (Bethesda)">
        <title>High quality genome of the basidiomycete yeast Dioszegia hungarica PDD-24b-2 isolated from cloud water.</title>
        <authorList>
            <person name="Jarrige D."/>
            <person name="Haridas S."/>
            <person name="Bleykasten-Grosshans C."/>
            <person name="Joly M."/>
            <person name="Nadalig T."/>
            <person name="Sancelme M."/>
            <person name="Vuilleumier S."/>
            <person name="Grigoriev I.V."/>
            <person name="Amato P."/>
            <person name="Bringel F."/>
        </authorList>
    </citation>
    <scope>NUCLEOTIDE SEQUENCE</scope>
    <source>
        <strain evidence="3">PDD-24b-2</strain>
    </source>
</reference>